<dbReference type="AlphaFoldDB" id="A0A5D8QAX6"/>
<name>A0A5D8QAX6_9THEO</name>
<proteinExistence type="predicted"/>
<dbReference type="Pfam" id="PF10646">
    <property type="entry name" value="Germane"/>
    <property type="match status" value="2"/>
</dbReference>
<feature type="domain" description="GerMN" evidence="1">
    <location>
        <begin position="54"/>
        <end position="139"/>
    </location>
</feature>
<comment type="caution">
    <text evidence="2">The sequence shown here is derived from an EMBL/GenBank/DDBJ whole genome shotgun (WGS) entry which is preliminary data.</text>
</comment>
<accession>A0A5D8QAX6</accession>
<dbReference type="InterPro" id="IPR019606">
    <property type="entry name" value="GerMN"/>
</dbReference>
<evidence type="ECO:0000313" key="2">
    <source>
        <dbReference type="EMBL" id="TZE81905.1"/>
    </source>
</evidence>
<evidence type="ECO:0000313" key="3">
    <source>
        <dbReference type="Proteomes" id="UP000322976"/>
    </source>
</evidence>
<dbReference type="SMART" id="SM00909">
    <property type="entry name" value="Germane"/>
    <property type="match status" value="2"/>
</dbReference>
<reference evidence="2 3" key="1">
    <citation type="submission" date="2019-08" db="EMBL/GenBank/DDBJ databases">
        <title>Calorimonas adulescens gen. nov., sp. nov., an anaerobic thermophilic bacterium from Sakhalin hot spring.</title>
        <authorList>
            <person name="Khomyakova M.A."/>
            <person name="Merkel A.Y."/>
            <person name="Novikov A."/>
            <person name="Bonch-Osmolovskaya E.A."/>
            <person name="Slobodkin A.I."/>
        </authorList>
    </citation>
    <scope>NUCLEOTIDE SEQUENCE [LARGE SCALE GENOMIC DNA]</scope>
    <source>
        <strain evidence="2 3">A05MB</strain>
    </source>
</reference>
<dbReference type="EMBL" id="VTPS01000010">
    <property type="protein sequence ID" value="TZE81905.1"/>
    <property type="molecule type" value="Genomic_DNA"/>
</dbReference>
<keyword evidence="3" id="KW-1185">Reference proteome</keyword>
<evidence type="ECO:0000259" key="1">
    <source>
        <dbReference type="SMART" id="SM00909"/>
    </source>
</evidence>
<organism evidence="2 3">
    <name type="scientific">Calorimonas adulescens</name>
    <dbReference type="NCBI Taxonomy" id="2606906"/>
    <lineage>
        <taxon>Bacteria</taxon>
        <taxon>Bacillati</taxon>
        <taxon>Bacillota</taxon>
        <taxon>Clostridia</taxon>
        <taxon>Thermoanaerobacterales</taxon>
        <taxon>Thermoanaerobacteraceae</taxon>
        <taxon>Calorimonas</taxon>
    </lineage>
</organism>
<gene>
    <name evidence="2" type="ORF">FWJ32_07510</name>
</gene>
<dbReference type="Proteomes" id="UP000322976">
    <property type="component" value="Unassembled WGS sequence"/>
</dbReference>
<sequence>MIGLAGCSLFSSEKPKAEPQERQIDVTLYYANRDNSDLVKEKRHISYKEGDNLYKIVIEELLKGPTDKDAYLRVPEGTKVNSVTLNDGVASVDLSGFTGFKGVMDEAMARASIVNTLTSLDGVDKVLITVNGKEYIGASGNPVGPMGPIDFSDMYRVYFSDMNGEYLVPELRTIDKSKPPAEAIIEELIKGPTRSDLTKTMPDGTRLISLEVTNGVAYVNFSREFKENHWGGSSGETMTLYSVVDSLTELPEIKKVQFLIEGNKTDTLAGHYDILNPLDRDPTLIKDE</sequence>
<feature type="domain" description="GerMN" evidence="1">
    <location>
        <begin position="181"/>
        <end position="269"/>
    </location>
</feature>
<protein>
    <submittedName>
        <fullName evidence="2">GerMN domain-containing protein</fullName>
    </submittedName>
</protein>